<accession>A0A1E3ILC5</accession>
<reference evidence="1" key="3">
    <citation type="submission" date="2024-01" db="EMBL/GenBank/DDBJ databases">
        <authorList>
            <person name="Coelho M.A."/>
            <person name="David-Palma M."/>
            <person name="Shea T."/>
            <person name="Sun S."/>
            <person name="Cuomo C.A."/>
            <person name="Heitman J."/>
        </authorList>
    </citation>
    <scope>NUCLEOTIDE SEQUENCE</scope>
    <source>
        <strain evidence="1">CBS 7841</strain>
    </source>
</reference>
<organism evidence="1 2">
    <name type="scientific">Cryptococcus depauperatus CBS 7841</name>
    <dbReference type="NCBI Taxonomy" id="1295531"/>
    <lineage>
        <taxon>Eukaryota</taxon>
        <taxon>Fungi</taxon>
        <taxon>Dikarya</taxon>
        <taxon>Basidiomycota</taxon>
        <taxon>Agaricomycotina</taxon>
        <taxon>Tremellomycetes</taxon>
        <taxon>Tremellales</taxon>
        <taxon>Cryptococcaceae</taxon>
        <taxon>Cryptococcus</taxon>
    </lineage>
</organism>
<reference evidence="1" key="1">
    <citation type="submission" date="2016-06" db="EMBL/GenBank/DDBJ databases">
        <authorList>
            <person name="Cuomo C."/>
            <person name="Litvintseva A."/>
            <person name="Heitman J."/>
            <person name="Chen Y."/>
            <person name="Sun S."/>
            <person name="Springer D."/>
            <person name="Dromer F."/>
            <person name="Young S."/>
            <person name="Zeng Q."/>
            <person name="Chapman S."/>
            <person name="Gujja S."/>
            <person name="Saif S."/>
            <person name="Birren B."/>
        </authorList>
    </citation>
    <scope>NUCLEOTIDE SEQUENCE</scope>
    <source>
        <strain evidence="1">CBS 7841</strain>
    </source>
</reference>
<dbReference type="OrthoDB" id="2107880at2759"/>
<evidence type="ECO:0000313" key="2">
    <source>
        <dbReference type="Proteomes" id="UP000094043"/>
    </source>
</evidence>
<dbReference type="AlphaFoldDB" id="A0A1E3ILC5"/>
<dbReference type="EMBL" id="CP143791">
    <property type="protein sequence ID" value="WVN90992.1"/>
    <property type="molecule type" value="Genomic_DNA"/>
</dbReference>
<dbReference type="VEuPathDB" id="FungiDB:L203_02760"/>
<gene>
    <name evidence="1" type="ORF">L203_106238</name>
</gene>
<name>A0A1E3ILC5_9TREE</name>
<protein>
    <submittedName>
        <fullName evidence="1">Uncharacterized protein</fullName>
    </submittedName>
</protein>
<dbReference type="GeneID" id="91090446"/>
<sequence length="140" mass="16038">MAPSFASRIVYLKSLIQTFPRSPLSGTAQLSDAWISILDRILDSQSVSSSSRESLESPTLNSLREANRQHRDILKLEQFKDSVTRLKNGSAMQDYPLPKELLTPPNDEFYYTRARNAIFNAEKGIKRPWWKVFFNVKGTD</sequence>
<dbReference type="KEGG" id="cdep:91090446"/>
<keyword evidence="2" id="KW-1185">Reference proteome</keyword>
<evidence type="ECO:0000313" key="1">
    <source>
        <dbReference type="EMBL" id="WVN90992.1"/>
    </source>
</evidence>
<dbReference type="RefSeq" id="XP_066071692.1">
    <property type="nucleotide sequence ID" value="XM_066215595.1"/>
</dbReference>
<reference evidence="1" key="2">
    <citation type="journal article" date="2022" name="Elife">
        <title>Obligate sexual reproduction of a homothallic fungus closely related to the Cryptococcus pathogenic species complex.</title>
        <authorList>
            <person name="Passer A.R."/>
            <person name="Clancey S.A."/>
            <person name="Shea T."/>
            <person name="David-Palma M."/>
            <person name="Averette A.F."/>
            <person name="Boekhout T."/>
            <person name="Porcel B.M."/>
            <person name="Nowrousian M."/>
            <person name="Cuomo C.A."/>
            <person name="Sun S."/>
            <person name="Heitman J."/>
            <person name="Coelho M.A."/>
        </authorList>
    </citation>
    <scope>NUCLEOTIDE SEQUENCE</scope>
    <source>
        <strain evidence="1">CBS 7841</strain>
    </source>
</reference>
<proteinExistence type="predicted"/>
<dbReference type="Proteomes" id="UP000094043">
    <property type="component" value="Chromosome 8"/>
</dbReference>